<gene>
    <name evidence="3" type="primary">malL</name>
    <name evidence="3" type="ORF">GCM10025869_25920</name>
</gene>
<accession>A0ABQ6JV53</accession>
<dbReference type="Proteomes" id="UP001157069">
    <property type="component" value="Unassembled WGS sequence"/>
</dbReference>
<dbReference type="Gene3D" id="3.20.20.80">
    <property type="entry name" value="Glycosidases"/>
    <property type="match status" value="1"/>
</dbReference>
<evidence type="ECO:0000256" key="1">
    <source>
        <dbReference type="ARBA" id="ARBA00008061"/>
    </source>
</evidence>
<name>A0ABQ6JV53_9MICO</name>
<keyword evidence="4" id="KW-1185">Reference proteome</keyword>
<dbReference type="EMBL" id="BSVA01000001">
    <property type="protein sequence ID" value="GMA92063.1"/>
    <property type="molecule type" value="Genomic_DNA"/>
</dbReference>
<sequence length="631" mass="71418">MPARDLTRRSRIRDVARHPLGRDVIESLALQVGRSPRWVTNPLVGAVRLSTLPRLTGRRIDDAFVDALVALMRTVPDAVAPSGMPLREAWFKEAVVYQIYPRSFQDSNGDGIGDLRGILSRLDYLKALGVDAVWLSPIYDSPMDDMGYDIRDYRAVLAEFGTLDDFDALVAGLHERGMRLIMDLVVNHTSDEHEWFQQALADPDSPYRDYYFFREGEPDAAPNNWTSFFSGSAWRWFEEAGAWALHLFSSKQMDLNWENAALRTEIVEMVRWWRERGVDGFRLDVINYISKTPGLPPGNPLIGRLIGFTGMEHYFHGPRLHEHLKQLRAEAFDDPDCVAIGETPGIGPQMGKLLVGDDRGELDMIFNFEHLENPGRTRFDDYRYDLGYLKRYYTRWQAEYGDGYWMSLFFDNHDNPRFVSKVDPRPEHRVAVAKLLATVQFTLRGTPFLYQGQEVGAANQGFTMLDQLRDVESHNLAAELTASGVAPAEIFARVLAGTRDHTRVPMAWDATGGFTTGVPWIAGDGSHVEVNVALQEGDLDSVLEWHRALIALRRSSRALVYGETITERSSRRVWRYRRRAGAEEFLVALNLSDRVARLRAPGPGWMLERASGPGTGPLAPYEARVWRSSAG</sequence>
<evidence type="ECO:0000259" key="2">
    <source>
        <dbReference type="SMART" id="SM00642"/>
    </source>
</evidence>
<dbReference type="Pfam" id="PF00128">
    <property type="entry name" value="Alpha-amylase"/>
    <property type="match status" value="1"/>
</dbReference>
<comment type="caution">
    <text evidence="3">The sequence shown here is derived from an EMBL/GenBank/DDBJ whole genome shotgun (WGS) entry which is preliminary data.</text>
</comment>
<dbReference type="RefSeq" id="WP_284300696.1">
    <property type="nucleotide sequence ID" value="NZ_BSVA01000001.1"/>
</dbReference>
<evidence type="ECO:0000313" key="4">
    <source>
        <dbReference type="Proteomes" id="UP001157069"/>
    </source>
</evidence>
<dbReference type="InterPro" id="IPR045857">
    <property type="entry name" value="O16G_dom_2"/>
</dbReference>
<organism evidence="3 4">
    <name type="scientific">Homoserinibacter gongjuensis</name>
    <dbReference type="NCBI Taxonomy" id="1162968"/>
    <lineage>
        <taxon>Bacteria</taxon>
        <taxon>Bacillati</taxon>
        <taxon>Actinomycetota</taxon>
        <taxon>Actinomycetes</taxon>
        <taxon>Micrococcales</taxon>
        <taxon>Microbacteriaceae</taxon>
        <taxon>Homoserinibacter</taxon>
    </lineage>
</organism>
<dbReference type="SUPFAM" id="SSF51445">
    <property type="entry name" value="(Trans)glycosidases"/>
    <property type="match status" value="1"/>
</dbReference>
<dbReference type="SMART" id="SM00642">
    <property type="entry name" value="Aamy"/>
    <property type="match status" value="1"/>
</dbReference>
<proteinExistence type="inferred from homology"/>
<dbReference type="PANTHER" id="PTHR10357">
    <property type="entry name" value="ALPHA-AMYLASE FAMILY MEMBER"/>
    <property type="match status" value="1"/>
</dbReference>
<reference evidence="4" key="1">
    <citation type="journal article" date="2019" name="Int. J. Syst. Evol. Microbiol.">
        <title>The Global Catalogue of Microorganisms (GCM) 10K type strain sequencing project: providing services to taxonomists for standard genome sequencing and annotation.</title>
        <authorList>
            <consortium name="The Broad Institute Genomics Platform"/>
            <consortium name="The Broad Institute Genome Sequencing Center for Infectious Disease"/>
            <person name="Wu L."/>
            <person name="Ma J."/>
        </authorList>
    </citation>
    <scope>NUCLEOTIDE SEQUENCE [LARGE SCALE GENOMIC DNA]</scope>
    <source>
        <strain evidence="4">NBRC 108755</strain>
    </source>
</reference>
<protein>
    <submittedName>
        <fullName evidence="3">Alpha-glucosidase</fullName>
    </submittedName>
</protein>
<comment type="similarity">
    <text evidence="1">Belongs to the glycosyl hydrolase 13 family.</text>
</comment>
<feature type="domain" description="Glycosyl hydrolase family 13 catalytic" evidence="2">
    <location>
        <begin position="98"/>
        <end position="503"/>
    </location>
</feature>
<dbReference type="Gene3D" id="3.90.400.10">
    <property type="entry name" value="Oligo-1,6-glucosidase, Domain 2"/>
    <property type="match status" value="1"/>
</dbReference>
<dbReference type="InterPro" id="IPR006047">
    <property type="entry name" value="GH13_cat_dom"/>
</dbReference>
<evidence type="ECO:0000313" key="3">
    <source>
        <dbReference type="EMBL" id="GMA92063.1"/>
    </source>
</evidence>
<dbReference type="PANTHER" id="PTHR10357:SF179">
    <property type="entry name" value="NEUTRAL AND BASIC AMINO ACID TRANSPORT PROTEIN RBAT"/>
    <property type="match status" value="1"/>
</dbReference>
<dbReference type="InterPro" id="IPR017853">
    <property type="entry name" value="GH"/>
</dbReference>
<dbReference type="CDD" id="cd11333">
    <property type="entry name" value="AmyAc_SI_OligoGlu_DGase"/>
    <property type="match status" value="1"/>
</dbReference>